<dbReference type="OrthoDB" id="1653398at2759"/>
<dbReference type="EMBL" id="BJWL01000014">
    <property type="protein sequence ID" value="GFZ01170.1"/>
    <property type="molecule type" value="Genomic_DNA"/>
</dbReference>
<dbReference type="InterPro" id="IPR008978">
    <property type="entry name" value="HSP20-like_chaperone"/>
</dbReference>
<protein>
    <recommendedName>
        <fullName evidence="3">SHSP domain-containing protein</fullName>
    </recommendedName>
</protein>
<comment type="caution">
    <text evidence="4">The sequence shown here is derived from an EMBL/GenBank/DDBJ whole genome shotgun (WGS) entry which is preliminary data.</text>
</comment>
<dbReference type="SUPFAM" id="SSF49764">
    <property type="entry name" value="HSP20-like chaperones"/>
    <property type="match status" value="1"/>
</dbReference>
<dbReference type="Gene3D" id="2.60.40.790">
    <property type="match status" value="1"/>
</dbReference>
<evidence type="ECO:0000256" key="1">
    <source>
        <dbReference type="PROSITE-ProRule" id="PRU00285"/>
    </source>
</evidence>
<name>A0A7J0FSK8_9ERIC</name>
<gene>
    <name evidence="4" type="ORF">Acr_14g0008050</name>
</gene>
<evidence type="ECO:0000256" key="2">
    <source>
        <dbReference type="RuleBase" id="RU003616"/>
    </source>
</evidence>
<sequence length="149" mass="16680">MASKAVMSAPTFITKLVRLNAHHSHPHASPFSFTARMFSTGPPLRNPKHNDPNPFLRAGELGPCRVEKTENECFMRVDVPGVAEEEMNVWTESGFVYFHAQGSKIPEYNYDGRVFGGSIKFDPTRFDSNGVKAEVKNGVLWLSVPRLKD</sequence>
<evidence type="ECO:0000313" key="4">
    <source>
        <dbReference type="EMBL" id="GFZ01170.1"/>
    </source>
</evidence>
<dbReference type="CDD" id="cd00298">
    <property type="entry name" value="ACD_sHsps_p23-like"/>
    <property type="match status" value="1"/>
</dbReference>
<reference evidence="4 5" key="1">
    <citation type="submission" date="2019-07" db="EMBL/GenBank/DDBJ databases">
        <title>De Novo Assembly of kiwifruit Actinidia rufa.</title>
        <authorList>
            <person name="Sugita-Konishi S."/>
            <person name="Sato K."/>
            <person name="Mori E."/>
            <person name="Abe Y."/>
            <person name="Kisaki G."/>
            <person name="Hamano K."/>
            <person name="Suezawa K."/>
            <person name="Otani M."/>
            <person name="Fukuda T."/>
            <person name="Manabe T."/>
            <person name="Gomi K."/>
            <person name="Tabuchi M."/>
            <person name="Akimitsu K."/>
            <person name="Kataoka I."/>
        </authorList>
    </citation>
    <scope>NUCLEOTIDE SEQUENCE [LARGE SCALE GENOMIC DNA]</scope>
    <source>
        <strain evidence="5">cv. Fuchu</strain>
    </source>
</reference>
<keyword evidence="5" id="KW-1185">Reference proteome</keyword>
<dbReference type="PROSITE" id="PS01031">
    <property type="entry name" value="SHSP"/>
    <property type="match status" value="1"/>
</dbReference>
<dbReference type="AlphaFoldDB" id="A0A7J0FSK8"/>
<comment type="similarity">
    <text evidence="1 2">Belongs to the small heat shock protein (HSP20) family.</text>
</comment>
<proteinExistence type="inferred from homology"/>
<organism evidence="4 5">
    <name type="scientific">Actinidia rufa</name>
    <dbReference type="NCBI Taxonomy" id="165716"/>
    <lineage>
        <taxon>Eukaryota</taxon>
        <taxon>Viridiplantae</taxon>
        <taxon>Streptophyta</taxon>
        <taxon>Embryophyta</taxon>
        <taxon>Tracheophyta</taxon>
        <taxon>Spermatophyta</taxon>
        <taxon>Magnoliopsida</taxon>
        <taxon>eudicotyledons</taxon>
        <taxon>Gunneridae</taxon>
        <taxon>Pentapetalae</taxon>
        <taxon>asterids</taxon>
        <taxon>Ericales</taxon>
        <taxon>Actinidiaceae</taxon>
        <taxon>Actinidia</taxon>
    </lineage>
</organism>
<dbReference type="PANTHER" id="PTHR46991">
    <property type="entry name" value="23.5 KDA HEAT SHOCK PROTEIN, MITOCHONDRIAL"/>
    <property type="match status" value="1"/>
</dbReference>
<evidence type="ECO:0000313" key="5">
    <source>
        <dbReference type="Proteomes" id="UP000585474"/>
    </source>
</evidence>
<dbReference type="Pfam" id="PF00011">
    <property type="entry name" value="HSP20"/>
    <property type="match status" value="1"/>
</dbReference>
<dbReference type="PANTHER" id="PTHR46991:SF24">
    <property type="entry name" value="14.7 KDA HEAT SHOCK PROTEIN"/>
    <property type="match status" value="1"/>
</dbReference>
<accession>A0A7J0FSK8</accession>
<dbReference type="InterPro" id="IPR044656">
    <property type="entry name" value="HSP14.7/HSP23.5/HSP23.6-like"/>
</dbReference>
<dbReference type="InterPro" id="IPR002068">
    <property type="entry name" value="A-crystallin/Hsp20_dom"/>
</dbReference>
<dbReference type="Proteomes" id="UP000585474">
    <property type="component" value="Unassembled WGS sequence"/>
</dbReference>
<evidence type="ECO:0000259" key="3">
    <source>
        <dbReference type="PROSITE" id="PS01031"/>
    </source>
</evidence>
<feature type="domain" description="SHSP" evidence="3">
    <location>
        <begin position="55"/>
        <end position="149"/>
    </location>
</feature>